<dbReference type="RefSeq" id="WP_015108199.1">
    <property type="nucleotide sequence ID" value="NC_019675.1"/>
</dbReference>
<evidence type="ECO:0000256" key="1">
    <source>
        <dbReference type="SAM" id="MobiDB-lite"/>
    </source>
</evidence>
<feature type="region of interest" description="Disordered" evidence="1">
    <location>
        <begin position="47"/>
        <end position="76"/>
    </location>
</feature>
<dbReference type="InterPro" id="IPR036869">
    <property type="entry name" value="J_dom_sf"/>
</dbReference>
<dbReference type="Proteomes" id="UP000010388">
    <property type="component" value="Chromosome"/>
</dbReference>
<dbReference type="EMBL" id="CP003495">
    <property type="protein sequence ID" value="AFY27745.1"/>
    <property type="molecule type" value="Genomic_DNA"/>
</dbReference>
<feature type="domain" description="J" evidence="2">
    <location>
        <begin position="296"/>
        <end position="360"/>
    </location>
</feature>
<dbReference type="Gene3D" id="1.10.287.110">
    <property type="entry name" value="DnaJ domain"/>
    <property type="match status" value="1"/>
</dbReference>
<accession>K9P3S2</accession>
<dbReference type="eggNOG" id="COG2214">
    <property type="taxonomic scope" value="Bacteria"/>
</dbReference>
<dbReference type="STRING" id="292564.Cyagr_0554"/>
<organism evidence="3 4">
    <name type="scientific">Cyanobium gracile (strain ATCC 27147 / PCC 6307)</name>
    <dbReference type="NCBI Taxonomy" id="292564"/>
    <lineage>
        <taxon>Bacteria</taxon>
        <taxon>Bacillati</taxon>
        <taxon>Cyanobacteriota</taxon>
        <taxon>Cyanophyceae</taxon>
        <taxon>Synechococcales</taxon>
        <taxon>Prochlorococcaceae</taxon>
        <taxon>Cyanobium</taxon>
    </lineage>
</organism>
<evidence type="ECO:0000313" key="4">
    <source>
        <dbReference type="Proteomes" id="UP000010388"/>
    </source>
</evidence>
<dbReference type="PATRIC" id="fig|292564.3.peg.510"/>
<evidence type="ECO:0000259" key="2">
    <source>
        <dbReference type="PROSITE" id="PS50076"/>
    </source>
</evidence>
<protein>
    <submittedName>
        <fullName evidence="3">DnaJ-class molecular chaperone with C-terminal Zn finger domain</fullName>
    </submittedName>
</protein>
<proteinExistence type="predicted"/>
<gene>
    <name evidence="3" type="ordered locus">Cyagr_0554</name>
</gene>
<dbReference type="SUPFAM" id="SSF46565">
    <property type="entry name" value="Chaperone J-domain"/>
    <property type="match status" value="1"/>
</dbReference>
<dbReference type="HOGENOM" id="CLU_784950_0_0_3"/>
<dbReference type="CDD" id="cd06257">
    <property type="entry name" value="DnaJ"/>
    <property type="match status" value="1"/>
</dbReference>
<evidence type="ECO:0000313" key="3">
    <source>
        <dbReference type="EMBL" id="AFY27745.1"/>
    </source>
</evidence>
<dbReference type="OrthoDB" id="538522at2"/>
<dbReference type="KEGG" id="cgc:Cyagr_0554"/>
<reference evidence="4" key="1">
    <citation type="journal article" date="2013" name="Proc. Natl. Acad. Sci. U.S.A.">
        <title>Improving the coverage of the cyanobacterial phylum using diversity-driven genome sequencing.</title>
        <authorList>
            <person name="Shih P.M."/>
            <person name="Wu D."/>
            <person name="Latifi A."/>
            <person name="Axen S.D."/>
            <person name="Fewer D.P."/>
            <person name="Talla E."/>
            <person name="Calteau A."/>
            <person name="Cai F."/>
            <person name="Tandeau de Marsac N."/>
            <person name="Rippka R."/>
            <person name="Herdman M."/>
            <person name="Sivonen K."/>
            <person name="Coursin T."/>
            <person name="Laurent T."/>
            <person name="Goodwin L."/>
            <person name="Nolan M."/>
            <person name="Davenport K.W."/>
            <person name="Han C.S."/>
            <person name="Rubin E.M."/>
            <person name="Eisen J.A."/>
            <person name="Woyke T."/>
            <person name="Gugger M."/>
            <person name="Kerfeld C.A."/>
        </authorList>
    </citation>
    <scope>NUCLEOTIDE SEQUENCE [LARGE SCALE GENOMIC DNA]</scope>
    <source>
        <strain evidence="4">ATCC 27147 / PCC 6307</strain>
    </source>
</reference>
<dbReference type="PROSITE" id="PS50076">
    <property type="entry name" value="DNAJ_2"/>
    <property type="match status" value="1"/>
</dbReference>
<dbReference type="InterPro" id="IPR001623">
    <property type="entry name" value="DnaJ_domain"/>
</dbReference>
<sequence>MAEKSNDGRQRISLDLTRELVAHLDHLRREWGIRSRGDVLERLLDDLFGPGDDRDGEGEGEGDRDGDRGGGHGLVLDGRALQRHGDDQQDLEEQGALVLVGRGAMDTLQAEFEWEAPKEQAPRPQPSGGGIDLPGFVRRRSDVLKRSLRPTVSQAAVPLPLTPLPPLGSEVVEQAMEEAGNHWRTLYGSPAGAAVLEAAMLWLGQEIWPQSDQSEGRSFTWSAACQVMQQFVPGWSDGPPTFERVMVTAGVLEDPFSGSTLSLRIPTLIRRFVHRFRRRRRGTSFQTLEHTMTLHGALRLLQLPTDPGQRLTLAQIREAYREMAQSHHPDAGGSVEAMRRLNEAYQLLKELYRQGAANER</sequence>
<dbReference type="AlphaFoldDB" id="K9P3S2"/>
<feature type="compositionally biased region" description="Basic and acidic residues" evidence="1">
    <location>
        <begin position="61"/>
        <end position="70"/>
    </location>
</feature>
<name>K9P3S2_CYAGP</name>
<dbReference type="SMART" id="SM00271">
    <property type="entry name" value="DnaJ"/>
    <property type="match status" value="1"/>
</dbReference>
<feature type="region of interest" description="Disordered" evidence="1">
    <location>
        <begin position="116"/>
        <end position="135"/>
    </location>
</feature>